<proteinExistence type="inferred from homology"/>
<accession>A0AAX6ND47</accession>
<dbReference type="Proteomes" id="UP001269400">
    <property type="component" value="Unassembled WGS sequence"/>
</dbReference>
<dbReference type="GO" id="GO:0015035">
    <property type="term" value="F:protein-disulfide reductase activity"/>
    <property type="evidence" value="ECO:0007669"/>
    <property type="project" value="UniProtKB-UniRule"/>
</dbReference>
<keyword evidence="5 12" id="KW-0249">Electron transport</keyword>
<keyword evidence="7 12" id="KW-0560">Oxidoreductase</keyword>
<dbReference type="InterPro" id="IPR023380">
    <property type="entry name" value="DsbB-like_sf"/>
</dbReference>
<evidence type="ECO:0000256" key="3">
    <source>
        <dbReference type="ARBA" id="ARBA00022448"/>
    </source>
</evidence>
<evidence type="ECO:0000256" key="2">
    <source>
        <dbReference type="ARBA" id="ARBA00007602"/>
    </source>
</evidence>
<evidence type="ECO:0000313" key="15">
    <source>
        <dbReference type="Proteomes" id="UP001269400"/>
    </source>
</evidence>
<feature type="transmembrane region" description="Helical" evidence="13">
    <location>
        <begin position="63"/>
        <end position="83"/>
    </location>
</feature>
<gene>
    <name evidence="12" type="primary">bdbC</name>
    <name evidence="14" type="ORF">O0Q50_21305</name>
</gene>
<evidence type="ECO:0000256" key="10">
    <source>
        <dbReference type="ARBA" id="ARBA00023186"/>
    </source>
</evidence>
<feature type="transmembrane region" description="Helical" evidence="13">
    <location>
        <begin position="108"/>
        <end position="131"/>
    </location>
</feature>
<evidence type="ECO:0000256" key="1">
    <source>
        <dbReference type="ARBA" id="ARBA00004141"/>
    </source>
</evidence>
<dbReference type="HAMAP" id="MF_00287">
    <property type="entry name" value="BdbC"/>
    <property type="match status" value="1"/>
</dbReference>
<comment type="function">
    <text evidence="12">Required for disulfide bond formation in some proteins.</text>
</comment>
<keyword evidence="8 12" id="KW-0472">Membrane</keyword>
<evidence type="ECO:0000256" key="4">
    <source>
        <dbReference type="ARBA" id="ARBA00022692"/>
    </source>
</evidence>
<dbReference type="InterPro" id="IPR003752">
    <property type="entry name" value="DiS_bond_form_DsbB/BdbC"/>
</dbReference>
<organism evidence="14 15">
    <name type="scientific">Priestia aryabhattai</name>
    <name type="common">Bacillus aryabhattai</name>
    <dbReference type="NCBI Taxonomy" id="412384"/>
    <lineage>
        <taxon>Bacteria</taxon>
        <taxon>Bacillati</taxon>
        <taxon>Bacillota</taxon>
        <taxon>Bacilli</taxon>
        <taxon>Bacillales</taxon>
        <taxon>Bacillaceae</taxon>
        <taxon>Priestia</taxon>
    </lineage>
</organism>
<feature type="disulfide bond" description="Redox-active" evidence="12">
    <location>
        <begin position="34"/>
        <end position="37"/>
    </location>
</feature>
<dbReference type="InterPro" id="IPR012187">
    <property type="entry name" value="Disulphide_bond_form_BdbC"/>
</dbReference>
<evidence type="ECO:0000256" key="11">
    <source>
        <dbReference type="ARBA" id="ARBA00023284"/>
    </source>
</evidence>
<keyword evidence="10 12" id="KW-0143">Chaperone</keyword>
<dbReference type="GO" id="GO:0006457">
    <property type="term" value="P:protein folding"/>
    <property type="evidence" value="ECO:0007669"/>
    <property type="project" value="InterPro"/>
</dbReference>
<evidence type="ECO:0000256" key="8">
    <source>
        <dbReference type="ARBA" id="ARBA00023136"/>
    </source>
</evidence>
<dbReference type="EMBL" id="JAPTGD010000002">
    <property type="protein sequence ID" value="MDU9693717.1"/>
    <property type="molecule type" value="Genomic_DNA"/>
</dbReference>
<keyword evidence="3 12" id="KW-0813">Transport</keyword>
<evidence type="ECO:0000256" key="7">
    <source>
        <dbReference type="ARBA" id="ARBA00023002"/>
    </source>
</evidence>
<dbReference type="Pfam" id="PF02600">
    <property type="entry name" value="DsbB"/>
    <property type="match status" value="1"/>
</dbReference>
<reference evidence="14" key="2">
    <citation type="submission" date="2022-12" db="EMBL/GenBank/DDBJ databases">
        <authorList>
            <person name="Dechsakulwatana C."/>
            <person name="Rungsihiranrut A."/>
            <person name="Muangchinda C."/>
            <person name="Ningthoujam R."/>
            <person name="Klankeo P."/>
            <person name="Pinyakong O."/>
        </authorList>
    </citation>
    <scope>NUCLEOTIDE SEQUENCE</scope>
    <source>
        <strain evidence="14">TL01-2</strain>
    </source>
</reference>
<keyword evidence="12" id="KW-1003">Cell membrane</keyword>
<feature type="transmembrane region" description="Helical" evidence="13">
    <location>
        <begin position="38"/>
        <end position="56"/>
    </location>
</feature>
<evidence type="ECO:0000256" key="12">
    <source>
        <dbReference type="HAMAP-Rule" id="MF_00287"/>
    </source>
</evidence>
<dbReference type="SUPFAM" id="SSF158442">
    <property type="entry name" value="DsbB-like"/>
    <property type="match status" value="1"/>
</dbReference>
<keyword evidence="6 12" id="KW-1133">Transmembrane helix</keyword>
<dbReference type="PANTHER" id="PTHR43469:SF1">
    <property type="entry name" value="SPBETA PROPHAGE-DERIVED DISULFIDE BOND FORMATION PROTEIN B"/>
    <property type="match status" value="1"/>
</dbReference>
<dbReference type="PANTHER" id="PTHR43469">
    <property type="entry name" value="DISULFIDE FORMATION PROTEIN-RELATED"/>
    <property type="match status" value="1"/>
</dbReference>
<evidence type="ECO:0000313" key="14">
    <source>
        <dbReference type="EMBL" id="MDU9693717.1"/>
    </source>
</evidence>
<feature type="disulfide bond" description="Redox-active" evidence="12">
    <location>
        <begin position="95"/>
        <end position="101"/>
    </location>
</feature>
<dbReference type="Gene3D" id="1.20.1550.10">
    <property type="entry name" value="DsbB-like"/>
    <property type="match status" value="1"/>
</dbReference>
<comment type="similarity">
    <text evidence="2 12">Belongs to the DsbB family. BdbC subfamily.</text>
</comment>
<comment type="subcellular location">
    <subcellularLocation>
        <location evidence="12">Cell membrane</location>
        <topology evidence="12">Multi-pass membrane protein</topology>
    </subcellularLocation>
    <subcellularLocation>
        <location evidence="1">Membrane</location>
        <topology evidence="1">Multi-pass membrane protein</topology>
    </subcellularLocation>
</comment>
<dbReference type="NCBIfam" id="NF002849">
    <property type="entry name" value="PRK03113.1"/>
    <property type="match status" value="1"/>
</dbReference>
<keyword evidence="11 12" id="KW-0676">Redox-active center</keyword>
<dbReference type="RefSeq" id="WP_316910936.1">
    <property type="nucleotide sequence ID" value="NZ_JAPTGD010000002.1"/>
</dbReference>
<feature type="transmembrane region" description="Helical" evidence="13">
    <location>
        <begin position="7"/>
        <end position="26"/>
    </location>
</feature>
<keyword evidence="9 12" id="KW-1015">Disulfide bond</keyword>
<comment type="caution">
    <text evidence="14">The sequence shown here is derived from an EMBL/GenBank/DDBJ whole genome shotgun (WGS) entry which is preliminary data.</text>
</comment>
<dbReference type="PIRSF" id="PIRSF036659">
    <property type="entry name" value="BdbC"/>
    <property type="match status" value="1"/>
</dbReference>
<dbReference type="GO" id="GO:0005886">
    <property type="term" value="C:plasma membrane"/>
    <property type="evidence" value="ECO:0007669"/>
    <property type="project" value="UniProtKB-SubCell"/>
</dbReference>
<name>A0AAX6ND47_PRIAR</name>
<sequence>MIKKINPFLFPWIVSIIATSGSLYFSEVMKFVPCTFCWYQRILMYPLTILYGFGFFKRDKNLFLYTYPAVLIGNALSFYHYGIQKFGFYHPMNVCSAGVSCSGIYIEWLGFITIPLLSFVAFTLLNIYLVCTFRRPKQKTL</sequence>
<keyword evidence="4 12" id="KW-0812">Transmembrane</keyword>
<dbReference type="AlphaFoldDB" id="A0AAX6ND47"/>
<evidence type="ECO:0000256" key="6">
    <source>
        <dbReference type="ARBA" id="ARBA00022989"/>
    </source>
</evidence>
<evidence type="ECO:0000256" key="13">
    <source>
        <dbReference type="SAM" id="Phobius"/>
    </source>
</evidence>
<evidence type="ECO:0000256" key="9">
    <source>
        <dbReference type="ARBA" id="ARBA00023157"/>
    </source>
</evidence>
<protein>
    <recommendedName>
        <fullName evidence="12">Probable disulfide formation protein</fullName>
    </recommendedName>
    <alternativeName>
        <fullName evidence="12">Disulfide oxidoreductase</fullName>
    </alternativeName>
    <alternativeName>
        <fullName evidence="12">Thiol-disulfide oxidoreductase</fullName>
    </alternativeName>
</protein>
<evidence type="ECO:0000256" key="5">
    <source>
        <dbReference type="ARBA" id="ARBA00022982"/>
    </source>
</evidence>
<reference evidence="14" key="1">
    <citation type="journal article" date="2022" name="J Environ Chem Eng">
        <title>Biodegradation of petroleum oil using a constructed nonpathogenic and heavy metal-tolerant bacterial consortium isolated from marine sponges.</title>
        <authorList>
            <person name="Dechsakulwatana C."/>
            <person name="Rungsihiranrut A."/>
            <person name="Muangchinda C."/>
            <person name="Ningthoujam R."/>
            <person name="Klankeo P."/>
            <person name="Pinyakong O."/>
        </authorList>
    </citation>
    <scope>NUCLEOTIDE SEQUENCE</scope>
    <source>
        <strain evidence="14">TL01-2</strain>
    </source>
</reference>